<keyword evidence="8" id="KW-0560">Oxidoreductase</keyword>
<dbReference type="InterPro" id="IPR041921">
    <property type="entry name" value="NuoE_N"/>
</dbReference>
<sequence>MWDTDAAAGQLLEHLAQRGVLAADQRDVADADFLKEADVLRCTHNLPLSWHVTPRRKCQPLTPARAMTGPKVTGMGRSDGIGARFGGASMDFDTPDVDLGEPRPLSSGARPRSSSESGLRGVEVDALTRPKIRRGDHYVAAIGSENDYSTTQEQFSHGNFAAWLTARVGRRMTTDIATILDRYARDRTRLIDILWDVHREDGYVSAEAAARIAEWLGLTVGDVLETVTFYHFFHTTPAGRHRIYLSNNVIAKTRGYREVYAALEDTTGTRFGAPGSADFGLFETACIGLSDHEPAMLVDDVVFTDLTPATVAKVIERMQNGESAANIANPAGLSCDEVAYVEALVPSAVHTTGPVFFGLDTDYRALLDRCLGMTPEAVIATISESGLRGLGGAGFPTGNKWKLCRAAAGAEKYIICNADEGEPGTFKDRALLTKSPKQVFAGMAIAAHAVGARRGIFYLRGEYVYLQAYLARQLAELRDDGVLGGGFDIRIQLGAGAYICGDETALIESCEGRRGTPRLKPPFPVEHGFLGQPTVVNNVETFAAASRVMQEGAGWFTSMGVPGSSGTRLLSVSGDCAAPGIYEVEWGVRLLEVLDMIGADDARAVQISGPSGEMLSVAADGDRRLAYDDLSCNGSFMVFNHDRDLIDVVADFTQFFVDESCGICVPCRAGNVLLRQKVGLVAAGEAMPSDLDDMVAWGEIVSRTSRCGLGVTSSNPILTTLNKFPEIYRAGLREPNDGVLPSFDVVAELSGYARAVAELAPQEST</sequence>
<evidence type="ECO:0000259" key="7">
    <source>
        <dbReference type="SMART" id="SM00928"/>
    </source>
</evidence>
<keyword evidence="3" id="KW-0479">Metal-binding</keyword>
<dbReference type="InterPro" id="IPR001949">
    <property type="entry name" value="NADH-UbQ_OxRdtase_51kDa_CS"/>
</dbReference>
<dbReference type="PROSITE" id="PS00644">
    <property type="entry name" value="COMPLEX1_51K_1"/>
    <property type="match status" value="1"/>
</dbReference>
<accession>A0A7X5U0R4</accession>
<dbReference type="Gene3D" id="1.10.10.1590">
    <property type="entry name" value="NADH-quinone oxidoreductase subunit E"/>
    <property type="match status" value="1"/>
</dbReference>
<dbReference type="Pfam" id="PF01512">
    <property type="entry name" value="Complex1_51K"/>
    <property type="match status" value="1"/>
</dbReference>
<dbReference type="SUPFAM" id="SSF142019">
    <property type="entry name" value="Nqo1 FMN-binding domain-like"/>
    <property type="match status" value="1"/>
</dbReference>
<evidence type="ECO:0000313" key="9">
    <source>
        <dbReference type="Proteomes" id="UP000547444"/>
    </source>
</evidence>
<comment type="similarity">
    <text evidence="1">Belongs to the complex I 51 kDa subunit family.</text>
</comment>
<protein>
    <submittedName>
        <fullName evidence="8">[NiFe] hydrogenase diaphorase moiety large subunit</fullName>
        <ecNumber evidence="8">1.12.1.2</ecNumber>
    </submittedName>
</protein>
<dbReference type="EMBL" id="JAANOW010000001">
    <property type="protein sequence ID" value="NIH96242.1"/>
    <property type="molecule type" value="Genomic_DNA"/>
</dbReference>
<evidence type="ECO:0000256" key="2">
    <source>
        <dbReference type="ARBA" id="ARBA00022485"/>
    </source>
</evidence>
<dbReference type="PANTHER" id="PTHR43578">
    <property type="entry name" value="NADH-QUINONE OXIDOREDUCTASE SUBUNIT F"/>
    <property type="match status" value="1"/>
</dbReference>
<dbReference type="SUPFAM" id="SSF52833">
    <property type="entry name" value="Thioredoxin-like"/>
    <property type="match status" value="1"/>
</dbReference>
<gene>
    <name evidence="8" type="ORF">FHU31_003198</name>
</gene>
<dbReference type="GO" id="GO:0046872">
    <property type="term" value="F:metal ion binding"/>
    <property type="evidence" value="ECO:0007669"/>
    <property type="project" value="UniProtKB-KW"/>
</dbReference>
<evidence type="ECO:0000256" key="3">
    <source>
        <dbReference type="ARBA" id="ARBA00022723"/>
    </source>
</evidence>
<dbReference type="InterPro" id="IPR011538">
    <property type="entry name" value="Nuo51_FMN-bd"/>
</dbReference>
<dbReference type="Pfam" id="PF10589">
    <property type="entry name" value="NADH_4Fe-4S"/>
    <property type="match status" value="1"/>
</dbReference>
<dbReference type="AlphaFoldDB" id="A0A7X5U0R4"/>
<comment type="caution">
    <text evidence="8">The sequence shown here is derived from an EMBL/GenBank/DDBJ whole genome shotgun (WGS) entry which is preliminary data.</text>
</comment>
<dbReference type="SMART" id="SM00928">
    <property type="entry name" value="NADH_4Fe-4S"/>
    <property type="match status" value="1"/>
</dbReference>
<dbReference type="InterPro" id="IPR036249">
    <property type="entry name" value="Thioredoxin-like_sf"/>
</dbReference>
<keyword evidence="5" id="KW-0411">Iron-sulfur</keyword>
<dbReference type="Gene3D" id="1.20.1440.230">
    <property type="entry name" value="NADH-ubiquinone oxidoreductase 51kDa subunit, iron-sulphur binding domain"/>
    <property type="match status" value="1"/>
</dbReference>
<feature type="region of interest" description="Disordered" evidence="6">
    <location>
        <begin position="92"/>
        <end position="126"/>
    </location>
</feature>
<dbReference type="PROSITE" id="PS00645">
    <property type="entry name" value="COMPLEX1_51K_2"/>
    <property type="match status" value="1"/>
</dbReference>
<dbReference type="Proteomes" id="UP000547444">
    <property type="component" value="Unassembled WGS sequence"/>
</dbReference>
<dbReference type="InterPro" id="IPR037225">
    <property type="entry name" value="Nuo51_FMN-bd_sf"/>
</dbReference>
<dbReference type="InterPro" id="IPR019575">
    <property type="entry name" value="Nuop51_4Fe4S-bd"/>
</dbReference>
<dbReference type="GO" id="GO:0008137">
    <property type="term" value="F:NADH dehydrogenase (ubiquinone) activity"/>
    <property type="evidence" value="ECO:0007669"/>
    <property type="project" value="InterPro"/>
</dbReference>
<dbReference type="Gene3D" id="3.40.30.10">
    <property type="entry name" value="Glutaredoxin"/>
    <property type="match status" value="1"/>
</dbReference>
<evidence type="ECO:0000256" key="4">
    <source>
        <dbReference type="ARBA" id="ARBA00023004"/>
    </source>
</evidence>
<dbReference type="GO" id="GO:0010181">
    <property type="term" value="F:FMN binding"/>
    <property type="evidence" value="ECO:0007669"/>
    <property type="project" value="InterPro"/>
</dbReference>
<dbReference type="InterPro" id="IPR037207">
    <property type="entry name" value="Nuop51_4Fe4S-bd_sf"/>
</dbReference>
<dbReference type="Gene3D" id="3.40.50.11540">
    <property type="entry name" value="NADH-ubiquinone oxidoreductase 51kDa subunit"/>
    <property type="match status" value="1"/>
</dbReference>
<dbReference type="SUPFAM" id="SSF142984">
    <property type="entry name" value="Nqo1 middle domain-like"/>
    <property type="match status" value="1"/>
</dbReference>
<name>A0A7X5U0R4_9MYCO</name>
<keyword evidence="4" id="KW-0408">Iron</keyword>
<keyword evidence="2" id="KW-0004">4Fe-4S</keyword>
<reference evidence="8 9" key="1">
    <citation type="submission" date="2020-03" db="EMBL/GenBank/DDBJ databases">
        <title>Sequencing the genomes of 1000 actinobacteria strains.</title>
        <authorList>
            <person name="Klenk H.-P."/>
        </authorList>
    </citation>
    <scope>NUCLEOTIDE SEQUENCE [LARGE SCALE GENOMIC DNA]</scope>
    <source>
        <strain evidence="8 9">DSM 44556</strain>
    </source>
</reference>
<feature type="compositionally biased region" description="Low complexity" evidence="6">
    <location>
        <begin position="102"/>
        <end position="117"/>
    </location>
</feature>
<evidence type="ECO:0000256" key="5">
    <source>
        <dbReference type="ARBA" id="ARBA00023014"/>
    </source>
</evidence>
<dbReference type="GO" id="GO:0047985">
    <property type="term" value="F:hydrogen dehydrogenase activity"/>
    <property type="evidence" value="ECO:0007669"/>
    <property type="project" value="UniProtKB-EC"/>
</dbReference>
<dbReference type="Gene3D" id="3.10.20.600">
    <property type="match status" value="1"/>
</dbReference>
<evidence type="ECO:0000256" key="1">
    <source>
        <dbReference type="ARBA" id="ARBA00007523"/>
    </source>
</evidence>
<proteinExistence type="inferred from homology"/>
<dbReference type="GO" id="GO:0051539">
    <property type="term" value="F:4 iron, 4 sulfur cluster binding"/>
    <property type="evidence" value="ECO:0007669"/>
    <property type="project" value="UniProtKB-KW"/>
</dbReference>
<organism evidence="8 9">
    <name type="scientific">Mycolicibacterium fluoranthenivorans</name>
    <dbReference type="NCBI Taxonomy" id="258505"/>
    <lineage>
        <taxon>Bacteria</taxon>
        <taxon>Bacillati</taxon>
        <taxon>Actinomycetota</taxon>
        <taxon>Actinomycetes</taxon>
        <taxon>Mycobacteriales</taxon>
        <taxon>Mycobacteriaceae</taxon>
        <taxon>Mycolicibacterium</taxon>
    </lineage>
</organism>
<dbReference type="Pfam" id="PF01257">
    <property type="entry name" value="2Fe-2S_thioredx"/>
    <property type="match status" value="1"/>
</dbReference>
<dbReference type="SUPFAM" id="SSF140490">
    <property type="entry name" value="Nqo1C-terminal domain-like"/>
    <property type="match status" value="1"/>
</dbReference>
<feature type="domain" description="NADH-ubiquinone oxidoreductase 51kDa subunit iron-sulphur binding" evidence="7">
    <location>
        <begin position="646"/>
        <end position="691"/>
    </location>
</feature>
<dbReference type="EC" id="1.12.1.2" evidence="8"/>
<dbReference type="RefSeq" id="WP_308206742.1">
    <property type="nucleotide sequence ID" value="NZ_JAANOW010000001.1"/>
</dbReference>
<evidence type="ECO:0000256" key="6">
    <source>
        <dbReference type="SAM" id="MobiDB-lite"/>
    </source>
</evidence>
<dbReference type="PANTHER" id="PTHR43578:SF3">
    <property type="entry name" value="NADH-QUINONE OXIDOREDUCTASE SUBUNIT F"/>
    <property type="match status" value="1"/>
</dbReference>
<evidence type="ECO:0000313" key="8">
    <source>
        <dbReference type="EMBL" id="NIH96242.1"/>
    </source>
</evidence>
<keyword evidence="9" id="KW-1185">Reference proteome</keyword>